<protein>
    <recommendedName>
        <fullName evidence="3">DDE Tnp4 domain-containing protein</fullName>
    </recommendedName>
</protein>
<proteinExistence type="predicted"/>
<gene>
    <name evidence="1" type="ORF">VP01_278g3</name>
</gene>
<evidence type="ECO:0008006" key="3">
    <source>
        <dbReference type="Google" id="ProtNLM"/>
    </source>
</evidence>
<organism evidence="1 2">
    <name type="scientific">Puccinia sorghi</name>
    <dbReference type="NCBI Taxonomy" id="27349"/>
    <lineage>
        <taxon>Eukaryota</taxon>
        <taxon>Fungi</taxon>
        <taxon>Dikarya</taxon>
        <taxon>Basidiomycota</taxon>
        <taxon>Pucciniomycotina</taxon>
        <taxon>Pucciniomycetes</taxon>
        <taxon>Pucciniales</taxon>
        <taxon>Pucciniaceae</taxon>
        <taxon>Puccinia</taxon>
    </lineage>
</organism>
<accession>A0A0L6V2N9</accession>
<dbReference type="AlphaFoldDB" id="A0A0L6V2N9"/>
<name>A0A0L6V2N9_9BASI</name>
<keyword evidence="2" id="KW-1185">Reference proteome</keyword>
<dbReference type="OrthoDB" id="3246760at2759"/>
<dbReference type="EMBL" id="LAVV01007712">
    <property type="protein sequence ID" value="KNZ55023.1"/>
    <property type="molecule type" value="Genomic_DNA"/>
</dbReference>
<comment type="caution">
    <text evidence="1">The sequence shown here is derived from an EMBL/GenBank/DDBJ whole genome shotgun (WGS) entry which is preliminary data.</text>
</comment>
<evidence type="ECO:0000313" key="2">
    <source>
        <dbReference type="Proteomes" id="UP000037035"/>
    </source>
</evidence>
<evidence type="ECO:0000313" key="1">
    <source>
        <dbReference type="EMBL" id="KNZ55023.1"/>
    </source>
</evidence>
<reference evidence="1 2" key="1">
    <citation type="submission" date="2015-08" db="EMBL/GenBank/DDBJ databases">
        <title>Next Generation Sequencing and Analysis of the Genome of Puccinia sorghi L Schw, the Causal Agent of Maize Common Rust.</title>
        <authorList>
            <person name="Rochi L."/>
            <person name="Burguener G."/>
            <person name="Darino M."/>
            <person name="Turjanski A."/>
            <person name="Kreff E."/>
            <person name="Dieguez M.J."/>
            <person name="Sacco F."/>
        </authorList>
    </citation>
    <scope>NUCLEOTIDE SEQUENCE [LARGE SCALE GENOMIC DNA]</scope>
    <source>
        <strain evidence="1 2">RO10H11247</strain>
    </source>
</reference>
<dbReference type="Proteomes" id="UP000037035">
    <property type="component" value="Unassembled WGS sequence"/>
</dbReference>
<dbReference type="VEuPathDB" id="FungiDB:VP01_278g3"/>
<sequence>MRNITLQPGATPLDSMHKKIYLPFKAFHPIFSNQSQNPQQDFAIQLVVATCCLGSNINGNNYYLASYPESCHDSYVFSNMQISQKTEKLFDQNKFLLAESAYTIRIEHAISILKGQFSSLREFWIVLHNLLADLKDQWNEFYEEYEPCSAPVAEENIDNSNDEIHGILSPITLSHFEEPQLQLPHQLKPSLVPLKTLFHHCLTELLRPEV</sequence>